<sequence>MACSKLLDGDLPEITNFILNNLRNDFKSLHSCILVNRFWCRITVPLLWENPFSFNFNNQNSHFLDIYLSSFQDDDKKILQQIGINRINSLSLKSLSFNYPSYIKTVDTHKIEMIIRDWILKFTTLAEDTTPPLQENDSTFTNNNNNSQPLPPSQAVTPQNVRPLTISPGLAISISTLSESAQSLVHAALSAIFNLNEPDSLKVKNSIQFIYTKLFKLFIENDAILNTLHFNIENLDSAIFDDIYKLFLNHPHFISEIKNFAFGFIKNDSLNYVAYEQGSIDSIDDEICYKSLKERIKRMGSSVKVESFDPYHIRNLSDYSWKTDYILLIEDWLHF</sequence>
<protein>
    <recommendedName>
        <fullName evidence="4">F-box domain-containing protein</fullName>
    </recommendedName>
</protein>
<name>A0A397SR72_9GLOM</name>
<feature type="region of interest" description="Disordered" evidence="1">
    <location>
        <begin position="132"/>
        <end position="158"/>
    </location>
</feature>
<evidence type="ECO:0000313" key="2">
    <source>
        <dbReference type="EMBL" id="RIA87116.1"/>
    </source>
</evidence>
<evidence type="ECO:0008006" key="4">
    <source>
        <dbReference type="Google" id="ProtNLM"/>
    </source>
</evidence>
<comment type="caution">
    <text evidence="2">The sequence shown here is derived from an EMBL/GenBank/DDBJ whole genome shotgun (WGS) entry which is preliminary data.</text>
</comment>
<evidence type="ECO:0000256" key="1">
    <source>
        <dbReference type="SAM" id="MobiDB-lite"/>
    </source>
</evidence>
<accession>A0A397SR72</accession>
<keyword evidence="3" id="KW-1185">Reference proteome</keyword>
<dbReference type="Proteomes" id="UP000265703">
    <property type="component" value="Unassembled WGS sequence"/>
</dbReference>
<dbReference type="STRING" id="658196.A0A397SR72"/>
<dbReference type="OrthoDB" id="2361828at2759"/>
<evidence type="ECO:0000313" key="3">
    <source>
        <dbReference type="Proteomes" id="UP000265703"/>
    </source>
</evidence>
<organism evidence="2 3">
    <name type="scientific">Glomus cerebriforme</name>
    <dbReference type="NCBI Taxonomy" id="658196"/>
    <lineage>
        <taxon>Eukaryota</taxon>
        <taxon>Fungi</taxon>
        <taxon>Fungi incertae sedis</taxon>
        <taxon>Mucoromycota</taxon>
        <taxon>Glomeromycotina</taxon>
        <taxon>Glomeromycetes</taxon>
        <taxon>Glomerales</taxon>
        <taxon>Glomeraceae</taxon>
        <taxon>Glomus</taxon>
    </lineage>
</organism>
<dbReference type="AlphaFoldDB" id="A0A397SR72"/>
<reference evidence="2 3" key="1">
    <citation type="submission" date="2018-06" db="EMBL/GenBank/DDBJ databases">
        <title>Comparative genomics reveals the genomic features of Rhizophagus irregularis, R. cerebriforme, R. diaphanum and Gigaspora rosea, and their symbiotic lifestyle signature.</title>
        <authorList>
            <person name="Morin E."/>
            <person name="San Clemente H."/>
            <person name="Chen E.C.H."/>
            <person name="De La Providencia I."/>
            <person name="Hainaut M."/>
            <person name="Kuo A."/>
            <person name="Kohler A."/>
            <person name="Murat C."/>
            <person name="Tang N."/>
            <person name="Roy S."/>
            <person name="Loubradou J."/>
            <person name="Henrissat B."/>
            <person name="Grigoriev I.V."/>
            <person name="Corradi N."/>
            <person name="Roux C."/>
            <person name="Martin F.M."/>
        </authorList>
    </citation>
    <scope>NUCLEOTIDE SEQUENCE [LARGE SCALE GENOMIC DNA]</scope>
    <source>
        <strain evidence="2 3">DAOM 227022</strain>
    </source>
</reference>
<proteinExistence type="predicted"/>
<gene>
    <name evidence="2" type="ORF">C1645_740375</name>
</gene>
<dbReference type="EMBL" id="QKYT01000326">
    <property type="protein sequence ID" value="RIA87116.1"/>
    <property type="molecule type" value="Genomic_DNA"/>
</dbReference>
<feature type="compositionally biased region" description="Polar residues" evidence="1">
    <location>
        <begin position="132"/>
        <end position="141"/>
    </location>
</feature>